<name>A0A1V3XVJ0_MYCKA</name>
<evidence type="ECO:0000313" key="2">
    <source>
        <dbReference type="Proteomes" id="UP000188532"/>
    </source>
</evidence>
<dbReference type="EMBL" id="MVBN01000001">
    <property type="protein sequence ID" value="OOK83239.1"/>
    <property type="molecule type" value="Genomic_DNA"/>
</dbReference>
<organism evidence="1 2">
    <name type="scientific">Mycobacterium kansasii</name>
    <dbReference type="NCBI Taxonomy" id="1768"/>
    <lineage>
        <taxon>Bacteria</taxon>
        <taxon>Bacillati</taxon>
        <taxon>Actinomycetota</taxon>
        <taxon>Actinomycetes</taxon>
        <taxon>Mycobacteriales</taxon>
        <taxon>Mycobacteriaceae</taxon>
        <taxon>Mycobacterium</taxon>
    </lineage>
</organism>
<dbReference type="AlphaFoldDB" id="A0A1V3XVJ0"/>
<protein>
    <submittedName>
        <fullName evidence="1">Uncharacterized protein</fullName>
    </submittedName>
</protein>
<accession>A0A1V3XVJ0</accession>
<evidence type="ECO:0000313" key="1">
    <source>
        <dbReference type="EMBL" id="OOK83239.1"/>
    </source>
</evidence>
<sequence>MAVQSGLVLAVEIPFAGPFGYPAAETTILLVPLVPHRRPRLIGVAPRLLADFFGPEIASTHGDGVPD</sequence>
<reference evidence="1 2" key="1">
    <citation type="submission" date="2017-02" db="EMBL/GenBank/DDBJ databases">
        <title>Complete genome sequences of Mycobacterium kansasii strains isolated from rhesus macaques.</title>
        <authorList>
            <person name="Panda A."/>
            <person name="Nagaraj S."/>
            <person name="Zhao X."/>
            <person name="Tettelin H."/>
            <person name="Detolla L.J."/>
        </authorList>
    </citation>
    <scope>NUCLEOTIDE SEQUENCE [LARGE SCALE GENOMIC DNA]</scope>
    <source>
        <strain evidence="1 2">11-3469</strain>
    </source>
</reference>
<gene>
    <name evidence="1" type="ORF">BZL29_1308</name>
</gene>
<proteinExistence type="predicted"/>
<comment type="caution">
    <text evidence="1">The sequence shown here is derived from an EMBL/GenBank/DDBJ whole genome shotgun (WGS) entry which is preliminary data.</text>
</comment>
<dbReference type="Proteomes" id="UP000188532">
    <property type="component" value="Unassembled WGS sequence"/>
</dbReference>